<dbReference type="Proteomes" id="UP000198226">
    <property type="component" value="Chromosome I"/>
</dbReference>
<accession>A0A109IIU9</accession>
<dbReference type="Pfam" id="PF04149">
    <property type="entry name" value="DUF397"/>
    <property type="match status" value="1"/>
</dbReference>
<evidence type="ECO:0000313" key="1">
    <source>
        <dbReference type="EMBL" id="SCG73198.1"/>
    </source>
</evidence>
<gene>
    <name evidence="1" type="ORF">GA0070623_3762</name>
</gene>
<protein>
    <submittedName>
        <fullName evidence="1">Uncharacterized protein</fullName>
    </submittedName>
</protein>
<proteinExistence type="predicted"/>
<dbReference type="AlphaFoldDB" id="A0A109IIU9"/>
<organism evidence="1 2">
    <name type="scientific">Micromonospora rifamycinica</name>
    <dbReference type="NCBI Taxonomy" id="291594"/>
    <lineage>
        <taxon>Bacteria</taxon>
        <taxon>Bacillati</taxon>
        <taxon>Actinomycetota</taxon>
        <taxon>Actinomycetes</taxon>
        <taxon>Micromonosporales</taxon>
        <taxon>Micromonosporaceae</taxon>
        <taxon>Micromonospora</taxon>
    </lineage>
</organism>
<dbReference type="OrthoDB" id="3431588at2"/>
<sequence length="78" mass="8020">MATVNPLTNAGLPVAWHVSTRSGNGDGNCVEAGPVLDSSGRFAVRDSKDRGGPLLLYPAAGWAAFVTDLRAGRLAPLS</sequence>
<name>A0A109IIU9_9ACTN</name>
<dbReference type="RefSeq" id="WP_067310743.1">
    <property type="nucleotide sequence ID" value="NZ_LRMV01000096.1"/>
</dbReference>
<dbReference type="InterPro" id="IPR007278">
    <property type="entry name" value="DUF397"/>
</dbReference>
<keyword evidence="2" id="KW-1185">Reference proteome</keyword>
<evidence type="ECO:0000313" key="2">
    <source>
        <dbReference type="Proteomes" id="UP000198226"/>
    </source>
</evidence>
<reference evidence="2" key="1">
    <citation type="submission" date="2016-06" db="EMBL/GenBank/DDBJ databases">
        <authorList>
            <person name="Varghese N."/>
            <person name="Submissions Spin"/>
        </authorList>
    </citation>
    <scope>NUCLEOTIDE SEQUENCE [LARGE SCALE GENOMIC DNA]</scope>
    <source>
        <strain evidence="2">DSM 44983</strain>
    </source>
</reference>
<dbReference type="EMBL" id="LT607752">
    <property type="protein sequence ID" value="SCG73198.1"/>
    <property type="molecule type" value="Genomic_DNA"/>
</dbReference>